<keyword evidence="5" id="KW-1185">Reference proteome</keyword>
<evidence type="ECO:0000259" key="3">
    <source>
        <dbReference type="PROSITE" id="PS50801"/>
    </source>
</evidence>
<dbReference type="InterPro" id="IPR003658">
    <property type="entry name" value="Anti-sigma_ant"/>
</dbReference>
<evidence type="ECO:0000256" key="2">
    <source>
        <dbReference type="RuleBase" id="RU003749"/>
    </source>
</evidence>
<name>A0A1G9TK63_9ACTN</name>
<dbReference type="InterPro" id="IPR058548">
    <property type="entry name" value="MlaB-like_STAS"/>
</dbReference>
<dbReference type="InterPro" id="IPR002645">
    <property type="entry name" value="STAS_dom"/>
</dbReference>
<dbReference type="AlphaFoldDB" id="A0A1G9TK63"/>
<evidence type="ECO:0000313" key="4">
    <source>
        <dbReference type="EMBL" id="SDM48060.1"/>
    </source>
</evidence>
<dbReference type="GO" id="GO:0043856">
    <property type="term" value="F:anti-sigma factor antagonist activity"/>
    <property type="evidence" value="ECO:0007669"/>
    <property type="project" value="InterPro"/>
</dbReference>
<dbReference type="PANTHER" id="PTHR33495:SF2">
    <property type="entry name" value="ANTI-SIGMA FACTOR ANTAGONIST TM_1081-RELATED"/>
    <property type="match status" value="1"/>
</dbReference>
<feature type="domain" description="STAS" evidence="3">
    <location>
        <begin position="3"/>
        <end position="109"/>
    </location>
</feature>
<dbReference type="EMBL" id="FNDJ01000045">
    <property type="protein sequence ID" value="SDM48060.1"/>
    <property type="molecule type" value="Genomic_DNA"/>
</dbReference>
<dbReference type="InterPro" id="IPR036513">
    <property type="entry name" value="STAS_dom_sf"/>
</dbReference>
<gene>
    <name evidence="4" type="ORF">SAMN05421869_14514</name>
</gene>
<evidence type="ECO:0000256" key="1">
    <source>
        <dbReference type="ARBA" id="ARBA00009013"/>
    </source>
</evidence>
<sequence>MPLSAWVRQESGRGVVALSGELDIASASCLADAVGVALRGGRRDLVVDVARLGFCDSEGLEALLRIQDDVTGEGGTMTLTHVHGRIRRVMELTGLASAFTIVPEQRTAL</sequence>
<protein>
    <recommendedName>
        <fullName evidence="2">Anti-sigma factor antagonist</fullName>
    </recommendedName>
</protein>
<comment type="similarity">
    <text evidence="1 2">Belongs to the anti-sigma-factor antagonist family.</text>
</comment>
<dbReference type="Proteomes" id="UP000199202">
    <property type="component" value="Unassembled WGS sequence"/>
</dbReference>
<dbReference type="OrthoDB" id="4249752at2"/>
<dbReference type="Pfam" id="PF13466">
    <property type="entry name" value="STAS_2"/>
    <property type="match status" value="1"/>
</dbReference>
<dbReference type="PROSITE" id="PS50801">
    <property type="entry name" value="STAS"/>
    <property type="match status" value="1"/>
</dbReference>
<dbReference type="NCBIfam" id="TIGR00377">
    <property type="entry name" value="ant_ant_sig"/>
    <property type="match status" value="1"/>
</dbReference>
<dbReference type="SUPFAM" id="SSF52091">
    <property type="entry name" value="SpoIIaa-like"/>
    <property type="match status" value="1"/>
</dbReference>
<reference evidence="4 5" key="1">
    <citation type="submission" date="2016-10" db="EMBL/GenBank/DDBJ databases">
        <authorList>
            <person name="de Groot N.N."/>
        </authorList>
    </citation>
    <scope>NUCLEOTIDE SEQUENCE [LARGE SCALE GENOMIC DNA]</scope>
    <source>
        <strain evidence="4 5">CGMCC 4.6533</strain>
    </source>
</reference>
<proteinExistence type="inferred from homology"/>
<evidence type="ECO:0000313" key="5">
    <source>
        <dbReference type="Proteomes" id="UP000199202"/>
    </source>
</evidence>
<dbReference type="CDD" id="cd07043">
    <property type="entry name" value="STAS_anti-anti-sigma_factors"/>
    <property type="match status" value="1"/>
</dbReference>
<dbReference type="Gene3D" id="3.30.750.24">
    <property type="entry name" value="STAS domain"/>
    <property type="match status" value="1"/>
</dbReference>
<organism evidence="4 5">
    <name type="scientific">Nonomuraea jiangxiensis</name>
    <dbReference type="NCBI Taxonomy" id="633440"/>
    <lineage>
        <taxon>Bacteria</taxon>
        <taxon>Bacillati</taxon>
        <taxon>Actinomycetota</taxon>
        <taxon>Actinomycetes</taxon>
        <taxon>Streptosporangiales</taxon>
        <taxon>Streptosporangiaceae</taxon>
        <taxon>Nonomuraea</taxon>
    </lineage>
</organism>
<accession>A0A1G9TK63</accession>
<dbReference type="STRING" id="633440.SAMN05421869_14514"/>
<dbReference type="PANTHER" id="PTHR33495">
    <property type="entry name" value="ANTI-SIGMA FACTOR ANTAGONIST TM_1081-RELATED-RELATED"/>
    <property type="match status" value="1"/>
</dbReference>